<accession>A0A371ICY7</accession>
<proteinExistence type="predicted"/>
<comment type="caution">
    <text evidence="1">The sequence shown here is derived from an EMBL/GenBank/DDBJ whole genome shotgun (WGS) entry which is preliminary data.</text>
</comment>
<evidence type="ECO:0000313" key="1">
    <source>
        <dbReference type="EMBL" id="RDY12870.1"/>
    </source>
</evidence>
<name>A0A371ICY7_MUCPR</name>
<keyword evidence="2" id="KW-1185">Reference proteome</keyword>
<dbReference type="OrthoDB" id="1747743at2759"/>
<dbReference type="PANTHER" id="PTHR35046:SF26">
    <property type="entry name" value="RNA-DIRECTED DNA POLYMERASE"/>
    <property type="match status" value="1"/>
</dbReference>
<reference evidence="1" key="1">
    <citation type="submission" date="2018-05" db="EMBL/GenBank/DDBJ databases">
        <title>Draft genome of Mucuna pruriens seed.</title>
        <authorList>
            <person name="Nnadi N.E."/>
            <person name="Vos R."/>
            <person name="Hasami M.H."/>
            <person name="Devisetty U.K."/>
            <person name="Aguiy J.C."/>
        </authorList>
    </citation>
    <scope>NUCLEOTIDE SEQUENCE [LARGE SCALE GENOMIC DNA]</scope>
    <source>
        <strain evidence="1">JCA_2017</strain>
    </source>
</reference>
<dbReference type="EMBL" id="QJKJ01000393">
    <property type="protein sequence ID" value="RDY12870.1"/>
    <property type="molecule type" value="Genomic_DNA"/>
</dbReference>
<sequence>MGGSCVNVGSERLVRKLALHTLVHQRLYRLQWLSEVETADPTSVDANITDPIQDPTRAESDSTFYCFRLWLSEAIEGRDDSATPIISEHGQLVVNRYVEVAFTLGRYEDKVLCDVVLMEATQLLLGRPWQFDRKVNHDGVINRFIFVHIGKKKLKEKREKKSDKRKIVKKVEIKESTKSGKSNREEKRKESLLAGPSEIRKVLLAKKEPLYSMSANMSLHAYSSSLISFPTSMKNLLKEFKDMFPEDIPPRLTLKGYRTPFDLSLRVTLFNKSAYKMYPKEGKDI</sequence>
<evidence type="ECO:0000313" key="2">
    <source>
        <dbReference type="Proteomes" id="UP000257109"/>
    </source>
</evidence>
<organism evidence="1 2">
    <name type="scientific">Mucuna pruriens</name>
    <name type="common">Velvet bean</name>
    <name type="synonym">Dolichos pruriens</name>
    <dbReference type="NCBI Taxonomy" id="157652"/>
    <lineage>
        <taxon>Eukaryota</taxon>
        <taxon>Viridiplantae</taxon>
        <taxon>Streptophyta</taxon>
        <taxon>Embryophyta</taxon>
        <taxon>Tracheophyta</taxon>
        <taxon>Spermatophyta</taxon>
        <taxon>Magnoliopsida</taxon>
        <taxon>eudicotyledons</taxon>
        <taxon>Gunneridae</taxon>
        <taxon>Pentapetalae</taxon>
        <taxon>rosids</taxon>
        <taxon>fabids</taxon>
        <taxon>Fabales</taxon>
        <taxon>Fabaceae</taxon>
        <taxon>Papilionoideae</taxon>
        <taxon>50 kb inversion clade</taxon>
        <taxon>NPAAA clade</taxon>
        <taxon>indigoferoid/millettioid clade</taxon>
        <taxon>Phaseoleae</taxon>
        <taxon>Mucuna</taxon>
    </lineage>
</organism>
<dbReference type="AlphaFoldDB" id="A0A371ICY7"/>
<feature type="non-terminal residue" evidence="1">
    <location>
        <position position="1"/>
    </location>
</feature>
<protein>
    <submittedName>
        <fullName evidence="1">Uncharacterized protein</fullName>
    </submittedName>
</protein>
<dbReference type="Proteomes" id="UP000257109">
    <property type="component" value="Unassembled WGS sequence"/>
</dbReference>
<dbReference type="PANTHER" id="PTHR35046">
    <property type="entry name" value="ZINC KNUCKLE (CCHC-TYPE) FAMILY PROTEIN"/>
    <property type="match status" value="1"/>
</dbReference>
<gene>
    <name evidence="1" type="ORF">CR513_02300</name>
</gene>